<evidence type="ECO:0000259" key="2">
    <source>
        <dbReference type="Pfam" id="PF14258"/>
    </source>
</evidence>
<comment type="caution">
    <text evidence="3">The sequence shown here is derived from an EMBL/GenBank/DDBJ whole genome shotgun (WGS) entry which is preliminary data.</text>
</comment>
<name>A0ABQ6JMU4_9ACTN</name>
<dbReference type="InterPro" id="IPR025646">
    <property type="entry name" value="DUF4350"/>
</dbReference>
<organism evidence="3 4">
    <name type="scientific">Angustibacter aerolatus</name>
    <dbReference type="NCBI Taxonomy" id="1162965"/>
    <lineage>
        <taxon>Bacteria</taxon>
        <taxon>Bacillati</taxon>
        <taxon>Actinomycetota</taxon>
        <taxon>Actinomycetes</taxon>
        <taxon>Kineosporiales</taxon>
        <taxon>Kineosporiaceae</taxon>
    </lineage>
</organism>
<feature type="domain" description="DUF4350" evidence="2">
    <location>
        <begin position="40"/>
        <end position="222"/>
    </location>
</feature>
<keyword evidence="4" id="KW-1185">Reference proteome</keyword>
<evidence type="ECO:0000313" key="3">
    <source>
        <dbReference type="EMBL" id="GMA88444.1"/>
    </source>
</evidence>
<dbReference type="Pfam" id="PF14258">
    <property type="entry name" value="DUF4350"/>
    <property type="match status" value="1"/>
</dbReference>
<proteinExistence type="predicted"/>
<evidence type="ECO:0000313" key="4">
    <source>
        <dbReference type="Proteomes" id="UP001157017"/>
    </source>
</evidence>
<dbReference type="EMBL" id="BSUZ01000001">
    <property type="protein sequence ID" value="GMA88444.1"/>
    <property type="molecule type" value="Genomic_DNA"/>
</dbReference>
<gene>
    <name evidence="3" type="ORF">GCM10025868_36940</name>
</gene>
<feature type="compositionally biased region" description="Basic and acidic residues" evidence="1">
    <location>
        <begin position="229"/>
        <end position="238"/>
    </location>
</feature>
<feature type="region of interest" description="Disordered" evidence="1">
    <location>
        <begin position="207"/>
        <end position="264"/>
    </location>
</feature>
<evidence type="ECO:0000256" key="1">
    <source>
        <dbReference type="SAM" id="MobiDB-lite"/>
    </source>
</evidence>
<protein>
    <recommendedName>
        <fullName evidence="2">DUF4350 domain-containing protein</fullName>
    </recommendedName>
</protein>
<reference evidence="4" key="1">
    <citation type="journal article" date="2019" name="Int. J. Syst. Evol. Microbiol.">
        <title>The Global Catalogue of Microorganisms (GCM) 10K type strain sequencing project: providing services to taxonomists for standard genome sequencing and annotation.</title>
        <authorList>
            <consortium name="The Broad Institute Genomics Platform"/>
            <consortium name="The Broad Institute Genome Sequencing Center for Infectious Disease"/>
            <person name="Wu L."/>
            <person name="Ma J."/>
        </authorList>
    </citation>
    <scope>NUCLEOTIDE SEQUENCE [LARGE SCALE GENOMIC DNA]</scope>
    <source>
        <strain evidence="4">NBRC 108730</strain>
    </source>
</reference>
<accession>A0ABQ6JMU4</accession>
<sequence>MPPAGAGGGAGPPPSWPPWCWPPSRGWCCCGRPGSGALDPEDATPQGTRALAHVLRDHGVPVQVRRTFADVERDLGTDGAATTLVVSRPDLLNPTRGADLAALLRTSGADVVLVSPGETLLSDLGLPVARRDPVEDRLRDPGCDDPVARRAGRALLGGDAYVTARGSRPGTDTADPTSAATVVGCYADGDDAAPLLLVTSADGRRSTVLGSGDALSNGQARDGRRRGARDRARGDRQPRGVVGAERARRQHRRPAADADAPAARRRPVRCGAGWWSCSWWWCSGGPAGSGG</sequence>
<dbReference type="Proteomes" id="UP001157017">
    <property type="component" value="Unassembled WGS sequence"/>
</dbReference>